<name>A0ABD5S2U4_9EURY</name>
<feature type="non-terminal residue" evidence="2">
    <location>
        <position position="57"/>
    </location>
</feature>
<keyword evidence="3" id="KW-1185">Reference proteome</keyword>
<proteinExistence type="predicted"/>
<dbReference type="InterPro" id="IPR030960">
    <property type="entry name" value="DHQS/DOIS_N"/>
</dbReference>
<dbReference type="AlphaFoldDB" id="A0ABD5S2U4"/>
<evidence type="ECO:0000313" key="3">
    <source>
        <dbReference type="Proteomes" id="UP001596328"/>
    </source>
</evidence>
<evidence type="ECO:0000313" key="2">
    <source>
        <dbReference type="EMBL" id="MFC6725875.1"/>
    </source>
</evidence>
<gene>
    <name evidence="2" type="ORF">ACFQE1_16180</name>
</gene>
<evidence type="ECO:0000259" key="1">
    <source>
        <dbReference type="Pfam" id="PF01959"/>
    </source>
</evidence>
<accession>A0ABD5S2U4</accession>
<dbReference type="Proteomes" id="UP001596328">
    <property type="component" value="Unassembled WGS sequence"/>
</dbReference>
<feature type="domain" description="3-dehydroquinate synthase N-terminal" evidence="1">
    <location>
        <begin position="12"/>
        <end position="57"/>
    </location>
</feature>
<comment type="caution">
    <text evidence="2">The sequence shown here is derived from an EMBL/GenBank/DDBJ whole genome shotgun (WGS) entry which is preliminary data.</text>
</comment>
<protein>
    <submittedName>
        <fullName evidence="2">3-dehydroquinate synthase II</fullName>
    </submittedName>
</protein>
<dbReference type="EMBL" id="JBHSWU010000754">
    <property type="protein sequence ID" value="MFC6725875.1"/>
    <property type="molecule type" value="Genomic_DNA"/>
</dbReference>
<dbReference type="Pfam" id="PF01959">
    <property type="entry name" value="DHQS"/>
    <property type="match status" value="1"/>
</dbReference>
<reference evidence="2 3" key="1">
    <citation type="journal article" date="2019" name="Int. J. Syst. Evol. Microbiol.">
        <title>The Global Catalogue of Microorganisms (GCM) 10K type strain sequencing project: providing services to taxonomists for standard genome sequencing and annotation.</title>
        <authorList>
            <consortium name="The Broad Institute Genomics Platform"/>
            <consortium name="The Broad Institute Genome Sequencing Center for Infectious Disease"/>
            <person name="Wu L."/>
            <person name="Ma J."/>
        </authorList>
    </citation>
    <scope>NUCLEOTIDE SEQUENCE [LARGE SCALE GENOMIC DNA]</scope>
    <source>
        <strain evidence="2 3">NBRC 111368</strain>
    </source>
</reference>
<organism evidence="2 3">
    <name type="scientific">Halobium palmae</name>
    <dbReference type="NCBI Taxonomy" id="1776492"/>
    <lineage>
        <taxon>Archaea</taxon>
        <taxon>Methanobacteriati</taxon>
        <taxon>Methanobacteriota</taxon>
        <taxon>Stenosarchaea group</taxon>
        <taxon>Halobacteria</taxon>
        <taxon>Halobacteriales</taxon>
        <taxon>Haloferacaceae</taxon>
        <taxon>Halobium</taxon>
    </lineage>
</organism>
<sequence length="57" mass="6569">MPRHRDAHPMTRSVWLKADDEVGDWTERKRRITAGLEAGVDWVLVDEADVARVRELG</sequence>